<sequence>MAVPRFRPETLIEARKKADLTQADLAKRAERIWGPSRGEPPEDSATEVARRVRVMQDRISAWERGVDAPTAPYIPMVARALKINPLDLFDVDPAAPPFTALRLVRGWTLTALAQETGINYSSLHRWSRGVAPMPNEAAAKLAKALHVTRAELVASIDRER</sequence>
<organism evidence="3 4">
    <name type="scientific">Jatrophihabitans cynanchi</name>
    <dbReference type="NCBI Taxonomy" id="2944128"/>
    <lineage>
        <taxon>Bacteria</taxon>
        <taxon>Bacillati</taxon>
        <taxon>Actinomycetota</taxon>
        <taxon>Actinomycetes</taxon>
        <taxon>Jatrophihabitantales</taxon>
        <taxon>Jatrophihabitantaceae</taxon>
        <taxon>Jatrophihabitans</taxon>
    </lineage>
</organism>
<evidence type="ECO:0000256" key="1">
    <source>
        <dbReference type="ARBA" id="ARBA00023125"/>
    </source>
</evidence>
<dbReference type="PROSITE" id="PS50943">
    <property type="entry name" value="HTH_CROC1"/>
    <property type="match status" value="3"/>
</dbReference>
<dbReference type="InterPro" id="IPR001387">
    <property type="entry name" value="Cro/C1-type_HTH"/>
</dbReference>
<evidence type="ECO:0000313" key="3">
    <source>
        <dbReference type="EMBL" id="WAX58489.1"/>
    </source>
</evidence>
<dbReference type="PANTHER" id="PTHR46797">
    <property type="entry name" value="HTH-TYPE TRANSCRIPTIONAL REGULATOR"/>
    <property type="match status" value="1"/>
</dbReference>
<evidence type="ECO:0000313" key="4">
    <source>
        <dbReference type="Proteomes" id="UP001164693"/>
    </source>
</evidence>
<dbReference type="CDD" id="cd00093">
    <property type="entry name" value="HTH_XRE"/>
    <property type="match status" value="1"/>
</dbReference>
<feature type="domain" description="HTH cro/C1-type" evidence="2">
    <location>
        <begin position="100"/>
        <end position="152"/>
    </location>
</feature>
<dbReference type="InterPro" id="IPR010982">
    <property type="entry name" value="Lambda_DNA-bd_dom_sf"/>
</dbReference>
<gene>
    <name evidence="3" type="ORF">M6B22_06925</name>
</gene>
<dbReference type="InterPro" id="IPR050807">
    <property type="entry name" value="TransReg_Diox_bact_type"/>
</dbReference>
<dbReference type="RefSeq" id="WP_269445027.1">
    <property type="nucleotide sequence ID" value="NZ_CP097463.1"/>
</dbReference>
<feature type="domain" description="HTH cro/C1-type" evidence="2">
    <location>
        <begin position="11"/>
        <end position="29"/>
    </location>
</feature>
<dbReference type="EMBL" id="CP097463">
    <property type="protein sequence ID" value="WAX58489.1"/>
    <property type="molecule type" value="Genomic_DNA"/>
</dbReference>
<evidence type="ECO:0000259" key="2">
    <source>
        <dbReference type="PROSITE" id="PS50943"/>
    </source>
</evidence>
<reference evidence="3" key="1">
    <citation type="submission" date="2022-05" db="EMBL/GenBank/DDBJ databases">
        <title>Jatrophihabitans sp. SB3-54 whole genome sequence.</title>
        <authorList>
            <person name="Suh M.K."/>
            <person name="Eom M.K."/>
            <person name="Kim J.S."/>
            <person name="Kim H.S."/>
            <person name="Do H.E."/>
            <person name="Shin Y.K."/>
            <person name="Lee J.-S."/>
        </authorList>
    </citation>
    <scope>NUCLEOTIDE SEQUENCE</scope>
    <source>
        <strain evidence="3">SB3-54</strain>
    </source>
</reference>
<dbReference type="SMART" id="SM00530">
    <property type="entry name" value="HTH_XRE"/>
    <property type="match status" value="2"/>
</dbReference>
<feature type="domain" description="HTH cro/C1-type" evidence="2">
    <location>
        <begin position="46"/>
        <end position="88"/>
    </location>
</feature>
<dbReference type="SUPFAM" id="SSF47413">
    <property type="entry name" value="lambda repressor-like DNA-binding domains"/>
    <property type="match status" value="2"/>
</dbReference>
<proteinExistence type="predicted"/>
<dbReference type="PANTHER" id="PTHR46797:SF1">
    <property type="entry name" value="METHYLPHOSPHONATE SYNTHASE"/>
    <property type="match status" value="1"/>
</dbReference>
<dbReference type="Pfam" id="PF13560">
    <property type="entry name" value="HTH_31"/>
    <property type="match status" value="1"/>
</dbReference>
<dbReference type="Gene3D" id="1.10.260.40">
    <property type="entry name" value="lambda repressor-like DNA-binding domains"/>
    <property type="match status" value="2"/>
</dbReference>
<keyword evidence="4" id="KW-1185">Reference proteome</keyword>
<accession>A0ABY7K1D8</accession>
<dbReference type="Proteomes" id="UP001164693">
    <property type="component" value="Chromosome"/>
</dbReference>
<protein>
    <submittedName>
        <fullName evidence="3">Helix-turn-helix domain-containing protein</fullName>
    </submittedName>
</protein>
<name>A0ABY7K1D8_9ACTN</name>
<keyword evidence="1" id="KW-0238">DNA-binding</keyword>